<organism evidence="4 5">
    <name type="scientific">Papio anubis</name>
    <name type="common">Olive baboon</name>
    <dbReference type="NCBI Taxonomy" id="9555"/>
    <lineage>
        <taxon>Eukaryota</taxon>
        <taxon>Metazoa</taxon>
        <taxon>Chordata</taxon>
        <taxon>Craniata</taxon>
        <taxon>Vertebrata</taxon>
        <taxon>Euteleostomi</taxon>
        <taxon>Mammalia</taxon>
        <taxon>Eutheria</taxon>
        <taxon>Euarchontoglires</taxon>
        <taxon>Primates</taxon>
        <taxon>Haplorrhini</taxon>
        <taxon>Catarrhini</taxon>
        <taxon>Cercopithecidae</taxon>
        <taxon>Cercopithecinae</taxon>
        <taxon>Papio</taxon>
    </lineage>
</organism>
<dbReference type="PANTHER" id="PTHR37553:SF8">
    <property type="entry name" value="DUF4705 DOMAIN-CONTAINING PROTEIN"/>
    <property type="match status" value="1"/>
</dbReference>
<reference evidence="4" key="2">
    <citation type="submission" date="2025-08" db="UniProtKB">
        <authorList>
            <consortium name="Ensembl"/>
        </authorList>
    </citation>
    <scope>IDENTIFICATION</scope>
</reference>
<dbReference type="Pfam" id="PF15788">
    <property type="entry name" value="DUF4705"/>
    <property type="match status" value="3"/>
</dbReference>
<evidence type="ECO:0000259" key="3">
    <source>
        <dbReference type="Pfam" id="PF15788"/>
    </source>
</evidence>
<dbReference type="AlphaFoldDB" id="A0A8I5N6W7"/>
<dbReference type="InterPro" id="IPR031572">
    <property type="entry name" value="DUF4705"/>
</dbReference>
<feature type="chain" id="PRO_5035280686" description="DUF4705 domain-containing protein" evidence="2">
    <location>
        <begin position="25"/>
        <end position="294"/>
    </location>
</feature>
<protein>
    <recommendedName>
        <fullName evidence="3">DUF4705 domain-containing protein</fullName>
    </recommendedName>
</protein>
<proteinExistence type="predicted"/>
<dbReference type="PANTHER" id="PTHR37553">
    <property type="entry name" value="DUF4705 DOMAIN-CONTAINING PROTEIN"/>
    <property type="match status" value="1"/>
</dbReference>
<evidence type="ECO:0000256" key="1">
    <source>
        <dbReference type="SAM" id="MobiDB-lite"/>
    </source>
</evidence>
<evidence type="ECO:0000313" key="5">
    <source>
        <dbReference type="Proteomes" id="UP000028761"/>
    </source>
</evidence>
<name>A0A8I5N6W7_PAPAN</name>
<keyword evidence="5" id="KW-1185">Reference proteome</keyword>
<accession>A0A8I5N6W7</accession>
<sequence>MPAEAHALGAKWLLHLTAMKTVVGTVLLDVHQQGSPTPEPWSYKEPHSRSLSRSRTFSSRPLRVKLMAHNGLFRPIPYLMTASTGPAPSLQRPLEAQLLPPSLLSRPRTFSSRPHQAQLLPLISLPRASFCFTATFQNSAPVLQWPFETHLLSPGGLYGPSSCRTTASLVPPAPASGRPIQAQNVHKSAPQGPAPAFRQPLQAQLLPPGGLYRPNSFSWLCLEAQLLPHNNLFWLSSCPAPGGLCRPNSCFTTTFYGSAPAQLLPAFVGPKLPQVKLFRPTFCLAVACTDPTLA</sequence>
<feature type="domain" description="DUF4705" evidence="3">
    <location>
        <begin position="139"/>
        <end position="177"/>
    </location>
</feature>
<feature type="region of interest" description="Disordered" evidence="1">
    <location>
        <begin position="34"/>
        <end position="54"/>
    </location>
</feature>
<dbReference type="Proteomes" id="UP000028761">
    <property type="component" value="Chromosome 4"/>
</dbReference>
<feature type="domain" description="DUF4705" evidence="3">
    <location>
        <begin position="84"/>
        <end position="119"/>
    </location>
</feature>
<feature type="signal peptide" evidence="2">
    <location>
        <begin position="1"/>
        <end position="24"/>
    </location>
</feature>
<keyword evidence="2" id="KW-0732">Signal</keyword>
<dbReference type="GeneTree" id="ENSGT00910000146668"/>
<dbReference type="OMA" id="NICLRAD"/>
<feature type="domain" description="DUF4705" evidence="3">
    <location>
        <begin position="192"/>
        <end position="216"/>
    </location>
</feature>
<dbReference type="Ensembl" id="ENSPANT00000071532.1">
    <property type="protein sequence ID" value="ENSPANP00000052972.1"/>
    <property type="gene ID" value="ENSPANG00000041407.1"/>
</dbReference>
<dbReference type="AntiFam" id="ANF00022">
    <property type="entry name" value="Long non-coding RNA"/>
</dbReference>
<evidence type="ECO:0000313" key="4">
    <source>
        <dbReference type="Ensembl" id="ENSPANP00000052972.1"/>
    </source>
</evidence>
<reference evidence="4" key="3">
    <citation type="submission" date="2025-09" db="UniProtKB">
        <authorList>
            <consortium name="Ensembl"/>
        </authorList>
    </citation>
    <scope>IDENTIFICATION</scope>
</reference>
<reference evidence="4 5" key="1">
    <citation type="submission" date="2012-03" db="EMBL/GenBank/DDBJ databases">
        <title>Whole Genome Assembly of Papio anubis.</title>
        <authorList>
            <person name="Liu Y.L."/>
            <person name="Abraham K.A."/>
            <person name="Akbar H.A."/>
            <person name="Ali S.A."/>
            <person name="Anosike U.A."/>
            <person name="Aqrawi P.A."/>
            <person name="Arias F.A."/>
            <person name="Attaway T.A."/>
            <person name="Awwad R.A."/>
            <person name="Babu C.B."/>
            <person name="Bandaranaike D.B."/>
            <person name="Battles P.B."/>
            <person name="Bell A.B."/>
            <person name="Beltran B.B."/>
            <person name="Berhane-Mersha D.B."/>
            <person name="Bess C.B."/>
            <person name="Bickham C.B."/>
            <person name="Bolden T.B."/>
            <person name="Carter K.C."/>
            <person name="Chau D.C."/>
            <person name="Chavez A.C."/>
            <person name="Clerc-Blankenburg K.C."/>
            <person name="Coyle M.C."/>
            <person name="Dao M.D."/>
            <person name="Davila M.L.D."/>
            <person name="Davy-Carroll L.D."/>
            <person name="Denson S.D."/>
            <person name="Dinh H.D."/>
            <person name="Fernandez S.F."/>
            <person name="Fernando P.F."/>
            <person name="Forbes L.F."/>
            <person name="Francis C.F."/>
            <person name="Francisco L.F."/>
            <person name="Fu Q.F."/>
            <person name="Garcia-Iii R.G."/>
            <person name="Garrett T.G."/>
            <person name="Gross S.G."/>
            <person name="Gubbala S.G."/>
            <person name="Hirani K.H."/>
            <person name="Hogues M.H."/>
            <person name="Hollins B.H."/>
            <person name="Jackson L.J."/>
            <person name="Javaid M.J."/>
            <person name="Jhangiani S.J."/>
            <person name="Johnson A.J."/>
            <person name="Johnson B.J."/>
            <person name="Jones J.J."/>
            <person name="Joshi V.J."/>
            <person name="Kalu J.K."/>
            <person name="Khan N.K."/>
            <person name="Korchina V.K."/>
            <person name="Kovar C.K."/>
            <person name="Lago L.L."/>
            <person name="Lara F.L."/>
            <person name="Le T.-K.L."/>
            <person name="Lee S.L."/>
            <person name="Legall-Iii F.L."/>
            <person name="Lemon S.L."/>
            <person name="Liu J.L."/>
            <person name="Liu Y.-S.L."/>
            <person name="Liyanage D.L."/>
            <person name="Lopez J.L."/>
            <person name="Lorensuhewa L.L."/>
            <person name="Mata R.M."/>
            <person name="Mathew T.M."/>
            <person name="Mercado C.M."/>
            <person name="Mercado I.M."/>
            <person name="Morales K.M."/>
            <person name="Morgan M.M."/>
            <person name="Munidasa M.M."/>
            <person name="Ngo D.N."/>
            <person name="Nguyen L.N."/>
            <person name="Nguyen T.N."/>
            <person name="Nguyen N.N."/>
            <person name="Obregon M.O."/>
            <person name="Okwuonu G.O."/>
            <person name="Ongeri F.O."/>
            <person name="Onwere C.O."/>
            <person name="Osifeso I.O."/>
            <person name="Parra A.P."/>
            <person name="Patil S.P."/>
            <person name="Perez A.P."/>
            <person name="Perez Y.P."/>
            <person name="Pham C.P."/>
            <person name="Pu L.-L.P."/>
            <person name="Puazo M.P."/>
            <person name="Quiroz J.Q."/>
            <person name="Rouhana J.R."/>
            <person name="Ruiz M.R."/>
            <person name="Ruiz S.-J.R."/>
            <person name="Saada N.S."/>
            <person name="Santibanez J.S."/>
            <person name="Scheel M.S."/>
            <person name="Schneider B.S."/>
            <person name="Simmons D.S."/>
            <person name="Sisson I.S."/>
            <person name="Tang L.-Y.T."/>
            <person name="Thornton R.T."/>
            <person name="Tisius J.T."/>
            <person name="Toledanes G.T."/>
            <person name="Trejos Z.T."/>
            <person name="Usmani K.U."/>
            <person name="Varghese R.V."/>
            <person name="Vattathil S.V."/>
            <person name="Vee V.V."/>
            <person name="Walker D.W."/>
            <person name="Weissenberger G.W."/>
            <person name="White C.W."/>
            <person name="Williams A.W."/>
            <person name="Woodworth J.W."/>
            <person name="Wright R.W."/>
            <person name="Zhu Y.Z."/>
            <person name="Han Y.H."/>
            <person name="Newsham I.N."/>
            <person name="Nazareth L.N."/>
            <person name="Worley K.W."/>
            <person name="Muzny D.M."/>
            <person name="Rogers J.R."/>
            <person name="Gibbs R.G."/>
        </authorList>
    </citation>
    <scope>NUCLEOTIDE SEQUENCE [LARGE SCALE GENOMIC DNA]</scope>
</reference>
<evidence type="ECO:0000256" key="2">
    <source>
        <dbReference type="SAM" id="SignalP"/>
    </source>
</evidence>